<keyword evidence="2" id="KW-0472">Membrane</keyword>
<organism evidence="4">
    <name type="scientific">Darwinula stevensoni</name>
    <dbReference type="NCBI Taxonomy" id="69355"/>
    <lineage>
        <taxon>Eukaryota</taxon>
        <taxon>Metazoa</taxon>
        <taxon>Ecdysozoa</taxon>
        <taxon>Arthropoda</taxon>
        <taxon>Crustacea</taxon>
        <taxon>Oligostraca</taxon>
        <taxon>Ostracoda</taxon>
        <taxon>Podocopa</taxon>
        <taxon>Podocopida</taxon>
        <taxon>Darwinulocopina</taxon>
        <taxon>Darwinuloidea</taxon>
        <taxon>Darwinulidae</taxon>
        <taxon>Darwinula</taxon>
    </lineage>
</organism>
<dbReference type="AlphaFoldDB" id="A0A7R8X5T9"/>
<evidence type="ECO:0000259" key="3">
    <source>
        <dbReference type="Pfam" id="PF00144"/>
    </source>
</evidence>
<dbReference type="GO" id="GO:0008233">
    <property type="term" value="F:peptidase activity"/>
    <property type="evidence" value="ECO:0007669"/>
    <property type="project" value="TreeGrafter"/>
</dbReference>
<dbReference type="PANTHER" id="PTHR46520">
    <property type="entry name" value="SERINE BETA-LACTAMASE-LIKE PROTEIN LACTB, MITOCHONDRIAL"/>
    <property type="match status" value="1"/>
</dbReference>
<keyword evidence="2" id="KW-1133">Transmembrane helix</keyword>
<keyword evidence="2" id="KW-0812">Transmembrane</keyword>
<feature type="compositionally biased region" description="Basic and acidic residues" evidence="1">
    <location>
        <begin position="224"/>
        <end position="233"/>
    </location>
</feature>
<feature type="region of interest" description="Disordered" evidence="1">
    <location>
        <begin position="221"/>
        <end position="243"/>
    </location>
</feature>
<proteinExistence type="predicted"/>
<dbReference type="InterPro" id="IPR052794">
    <property type="entry name" value="Mito_Ser_Protease_LACTB"/>
</dbReference>
<dbReference type="SUPFAM" id="SSF56601">
    <property type="entry name" value="beta-lactamase/transpeptidase-like"/>
    <property type="match status" value="1"/>
</dbReference>
<dbReference type="Gene3D" id="3.40.710.10">
    <property type="entry name" value="DD-peptidase/beta-lactamase superfamily"/>
    <property type="match status" value="1"/>
</dbReference>
<dbReference type="PANTHER" id="PTHR46520:SF1">
    <property type="entry name" value="SERINE BETA-LACTAMASE-LIKE PROTEIN LACTB, MITOCHONDRIAL"/>
    <property type="match status" value="1"/>
</dbReference>
<protein>
    <recommendedName>
        <fullName evidence="3">Beta-lactamase-related domain-containing protein</fullName>
    </recommendedName>
</protein>
<evidence type="ECO:0000313" key="5">
    <source>
        <dbReference type="Proteomes" id="UP000677054"/>
    </source>
</evidence>
<accession>A0A7R8X5T9</accession>
<evidence type="ECO:0000256" key="2">
    <source>
        <dbReference type="SAM" id="Phobius"/>
    </source>
</evidence>
<gene>
    <name evidence="4" type="ORF">DSTB1V02_LOCUS4470</name>
</gene>
<dbReference type="GO" id="GO:0019216">
    <property type="term" value="P:regulation of lipid metabolic process"/>
    <property type="evidence" value="ECO:0007669"/>
    <property type="project" value="TreeGrafter"/>
</dbReference>
<feature type="transmembrane region" description="Helical" evidence="2">
    <location>
        <begin position="48"/>
        <end position="66"/>
    </location>
</feature>
<reference evidence="4" key="1">
    <citation type="submission" date="2020-11" db="EMBL/GenBank/DDBJ databases">
        <authorList>
            <person name="Tran Van P."/>
        </authorList>
    </citation>
    <scope>NUCLEOTIDE SEQUENCE</scope>
</reference>
<dbReference type="GO" id="GO:0005739">
    <property type="term" value="C:mitochondrion"/>
    <property type="evidence" value="ECO:0007669"/>
    <property type="project" value="TreeGrafter"/>
</dbReference>
<dbReference type="EMBL" id="LR900181">
    <property type="protein sequence ID" value="CAD7244576.1"/>
    <property type="molecule type" value="Genomic_DNA"/>
</dbReference>
<dbReference type="EMBL" id="CAJPEV010000664">
    <property type="protein sequence ID" value="CAG0887393.1"/>
    <property type="molecule type" value="Genomic_DNA"/>
</dbReference>
<dbReference type="InterPro" id="IPR012338">
    <property type="entry name" value="Beta-lactam/transpept-like"/>
</dbReference>
<dbReference type="InterPro" id="IPR001466">
    <property type="entry name" value="Beta-lactam-related"/>
</dbReference>
<keyword evidence="5" id="KW-1185">Reference proteome</keyword>
<sequence length="507" mass="57203">MRTVMGELMCRLRRAGTSWTGMPDRQWSRRLQTAPFRDGGSQPWRTNYFAVLISAVTATIGYGIYVGHRKKVEAATVPRKPETLQLQENSRWNWRNLKPITIEEAKKRARDLCLRIKDESGSPGLSVAVTVDGELVYEDGMGYADVENRVPCAPHTVMRIASISKPLTVSAAARLLEEGKLDLDKPVQEYVKYFPVKYFEGKEVKITTRHLVSHLSGIRHYSKTRPDDKKEEEKESDSEEGWKKKRKGEFDLKEYYIKDPFPSVQKAVEMFCNDDLLYEPGKKYLYSTHAFTLLSAVVEEVSGEPFTKVMNNLFHELGLQYTSLDENSPIMYHRARYYKKDDKGRLINAPYVDNSYKWAGGGFQSTVGDLVKYGNALLYSHSSGGNLPRGLHLPSTMRMLWSPVPQTESWDRDAKYGMGWSVTPRQINYPFCNAKRFYVSHTGGAVGASSALLIIPDEGEDDSPVGTVVTKPPPLGTVVAILVNMQEVGLKGTAMEIALLFQRTRSS</sequence>
<dbReference type="Proteomes" id="UP000677054">
    <property type="component" value="Unassembled WGS sequence"/>
</dbReference>
<evidence type="ECO:0000256" key="1">
    <source>
        <dbReference type="SAM" id="MobiDB-lite"/>
    </source>
</evidence>
<dbReference type="Pfam" id="PF00144">
    <property type="entry name" value="Beta-lactamase"/>
    <property type="match status" value="1"/>
</dbReference>
<dbReference type="OrthoDB" id="5946976at2759"/>
<evidence type="ECO:0000313" key="4">
    <source>
        <dbReference type="EMBL" id="CAD7244576.1"/>
    </source>
</evidence>
<dbReference type="GO" id="GO:0006508">
    <property type="term" value="P:proteolysis"/>
    <property type="evidence" value="ECO:0007669"/>
    <property type="project" value="TreeGrafter"/>
</dbReference>
<feature type="domain" description="Beta-lactamase-related" evidence="3">
    <location>
        <begin position="118"/>
        <end position="487"/>
    </location>
</feature>
<name>A0A7R8X5T9_9CRUS</name>